<dbReference type="EMBL" id="AQHY01000027">
    <property type="protein sequence ID" value="EOA54269.1"/>
    <property type="molecule type" value="Genomic_DNA"/>
</dbReference>
<evidence type="ECO:0000313" key="8">
    <source>
        <dbReference type="EMBL" id="EOA54269.1"/>
    </source>
</evidence>
<dbReference type="OrthoDB" id="9768837at2"/>
<dbReference type="InterPro" id="IPR051449">
    <property type="entry name" value="ABC-2_transporter_component"/>
</dbReference>
<keyword evidence="9" id="KW-1185">Reference proteome</keyword>
<feature type="transmembrane region" description="Helical" evidence="6">
    <location>
        <begin position="318"/>
        <end position="338"/>
    </location>
</feature>
<evidence type="ECO:0000256" key="6">
    <source>
        <dbReference type="SAM" id="Phobius"/>
    </source>
</evidence>
<dbReference type="InterPro" id="IPR013525">
    <property type="entry name" value="ABC2_TM"/>
</dbReference>
<dbReference type="AlphaFoldDB" id="U6RCA2"/>
<evidence type="ECO:0000256" key="1">
    <source>
        <dbReference type="ARBA" id="ARBA00004651"/>
    </source>
</evidence>
<sequence length="417" mass="46448">MNKILIIIQREFLNRVSKKSFILLTILMPFIFAALIFVPALLSTVKSDEVKQVVIIDHTQKYIGQFKDDESYHFIAGQEMLPEYRSDTTRIDAVVEITEDLIQNPTAAAIYSRKEVTKGLLSLVNNTLNEQIRHDKLTSYNIPELQNIMQDFDKRYSARTIKWSEDGSANESNAGIAVAVGMILTFLIYMFVMSYGGMVMQSVMEEKTSRIVELMVSSVKPLQLMLGKIIGIGLVGITQLLIWGILLVVLLGIADNTFGGDAAILKGAEGMISALQNLNLLKLGTLFTLNFIGGFLIYASIFAAIGASINAMEDSQQFMTPIMILMVFSLYAGIYSGDNPDGPLAFWCSLIPFTSPIVMMVRVPLDAPTWQIILSLCLLYASALALIWISGKIYRVGILMYGKKPTLKEMIKWISYK</sequence>
<dbReference type="eggNOG" id="COG1668">
    <property type="taxonomic scope" value="Bacteria"/>
</dbReference>
<keyword evidence="2" id="KW-1003">Cell membrane</keyword>
<dbReference type="PANTHER" id="PTHR30294:SF29">
    <property type="entry name" value="MULTIDRUG ABC TRANSPORTER PERMEASE YBHS-RELATED"/>
    <property type="match status" value="1"/>
</dbReference>
<proteinExistence type="predicted"/>
<evidence type="ECO:0000259" key="7">
    <source>
        <dbReference type="Pfam" id="PF12698"/>
    </source>
</evidence>
<dbReference type="GeneID" id="60061684"/>
<feature type="transmembrane region" description="Helical" evidence="6">
    <location>
        <begin position="372"/>
        <end position="391"/>
    </location>
</feature>
<evidence type="ECO:0000256" key="2">
    <source>
        <dbReference type="ARBA" id="ARBA00022475"/>
    </source>
</evidence>
<dbReference type="Proteomes" id="UP000017831">
    <property type="component" value="Unassembled WGS sequence"/>
</dbReference>
<evidence type="ECO:0000256" key="5">
    <source>
        <dbReference type="ARBA" id="ARBA00023136"/>
    </source>
</evidence>
<keyword evidence="4 6" id="KW-1133">Transmembrane helix</keyword>
<comment type="subcellular location">
    <subcellularLocation>
        <location evidence="1">Cell membrane</location>
        <topology evidence="1">Multi-pass membrane protein</topology>
    </subcellularLocation>
</comment>
<dbReference type="GO" id="GO:0140359">
    <property type="term" value="F:ABC-type transporter activity"/>
    <property type="evidence" value="ECO:0007669"/>
    <property type="project" value="InterPro"/>
</dbReference>
<feature type="transmembrane region" description="Helical" evidence="6">
    <location>
        <begin position="21"/>
        <end position="42"/>
    </location>
</feature>
<comment type="caution">
    <text evidence="8">The sequence shown here is derived from an EMBL/GenBank/DDBJ whole genome shotgun (WGS) entry which is preliminary data.</text>
</comment>
<reference evidence="8 9" key="1">
    <citation type="submission" date="2013-04" db="EMBL/GenBank/DDBJ databases">
        <title>The Genome Sequence of Bacteroides massiliensis DSM 17679.</title>
        <authorList>
            <consortium name="The Broad Institute Genomics Platform"/>
            <person name="Earl A."/>
            <person name="Ward D."/>
            <person name="Feldgarden M."/>
            <person name="Gevers D."/>
            <person name="Martens E."/>
            <person name="Fenner L."/>
            <person name="Roux V."/>
            <person name="Mallet M.N."/>
            <person name="Raoult D."/>
            <person name="Walker B."/>
            <person name="Young S."/>
            <person name="Zeng Q."/>
            <person name="Gargeya S."/>
            <person name="Fitzgerald M."/>
            <person name="Haas B."/>
            <person name="Abouelleil A."/>
            <person name="Allen A.W."/>
            <person name="Alvarado L."/>
            <person name="Arachchi H.M."/>
            <person name="Berlin A.M."/>
            <person name="Chapman S.B."/>
            <person name="Gainer-Dewar J."/>
            <person name="Goldberg J."/>
            <person name="Griggs A."/>
            <person name="Gujja S."/>
            <person name="Hansen M."/>
            <person name="Howarth C."/>
            <person name="Imamovic A."/>
            <person name="Ireland A."/>
            <person name="Larimer J."/>
            <person name="McCowan C."/>
            <person name="Murphy C."/>
            <person name="Pearson M."/>
            <person name="Poon T.W."/>
            <person name="Priest M."/>
            <person name="Roberts A."/>
            <person name="Saif S."/>
            <person name="Shea T."/>
            <person name="Sisk P."/>
            <person name="Sykes S."/>
            <person name="Wortman J."/>
            <person name="Nusbaum C."/>
            <person name="Birren B."/>
        </authorList>
    </citation>
    <scope>NUCLEOTIDE SEQUENCE [LARGE SCALE GENOMIC DNA]</scope>
    <source>
        <strain evidence="9">B84634 / Timone 84634 / DSM 17679 / JCM 13223</strain>
    </source>
</reference>
<dbReference type="Gene3D" id="3.40.190.10">
    <property type="entry name" value="Periplasmic binding protein-like II"/>
    <property type="match status" value="1"/>
</dbReference>
<dbReference type="RefSeq" id="WP_005941300.1">
    <property type="nucleotide sequence ID" value="NZ_KB890343.1"/>
</dbReference>
<keyword evidence="3 6" id="KW-0812">Transmembrane</keyword>
<organism evidence="8 9">
    <name type="scientific">Phocaeicola massiliensis B84634 = Timone 84634 = DSM 17679 = JCM 13223</name>
    <dbReference type="NCBI Taxonomy" id="1121098"/>
    <lineage>
        <taxon>Bacteria</taxon>
        <taxon>Pseudomonadati</taxon>
        <taxon>Bacteroidota</taxon>
        <taxon>Bacteroidia</taxon>
        <taxon>Bacteroidales</taxon>
        <taxon>Bacteroidaceae</taxon>
        <taxon>Phocaeicola</taxon>
    </lineage>
</organism>
<dbReference type="PANTHER" id="PTHR30294">
    <property type="entry name" value="MEMBRANE COMPONENT OF ABC TRANSPORTER YHHJ-RELATED"/>
    <property type="match status" value="1"/>
</dbReference>
<protein>
    <recommendedName>
        <fullName evidence="7">ABC-2 type transporter transmembrane domain-containing protein</fullName>
    </recommendedName>
</protein>
<dbReference type="SUPFAM" id="SSF53850">
    <property type="entry name" value="Periplasmic binding protein-like II"/>
    <property type="match status" value="1"/>
</dbReference>
<name>U6RCA2_9BACT</name>
<evidence type="ECO:0000256" key="3">
    <source>
        <dbReference type="ARBA" id="ARBA00022692"/>
    </source>
</evidence>
<dbReference type="GO" id="GO:0005886">
    <property type="term" value="C:plasma membrane"/>
    <property type="evidence" value="ECO:0007669"/>
    <property type="project" value="UniProtKB-SubCell"/>
</dbReference>
<dbReference type="PATRIC" id="fig|1121098.3.peg.2419"/>
<dbReference type="STRING" id="1121098.HMPREF1534_02381"/>
<feature type="transmembrane region" description="Helical" evidence="6">
    <location>
        <begin position="286"/>
        <end position="306"/>
    </location>
</feature>
<accession>U6RCA2</accession>
<gene>
    <name evidence="8" type="ORF">HMPREF1534_02381</name>
</gene>
<feature type="domain" description="ABC-2 type transporter transmembrane" evidence="7">
    <location>
        <begin position="19"/>
        <end position="390"/>
    </location>
</feature>
<evidence type="ECO:0000256" key="4">
    <source>
        <dbReference type="ARBA" id="ARBA00022989"/>
    </source>
</evidence>
<evidence type="ECO:0000313" key="9">
    <source>
        <dbReference type="Proteomes" id="UP000017831"/>
    </source>
</evidence>
<keyword evidence="5 6" id="KW-0472">Membrane</keyword>
<feature type="transmembrane region" description="Helical" evidence="6">
    <location>
        <begin position="174"/>
        <end position="192"/>
    </location>
</feature>
<dbReference type="Pfam" id="PF12698">
    <property type="entry name" value="ABC2_membrane_3"/>
    <property type="match status" value="1"/>
</dbReference>
<feature type="transmembrane region" description="Helical" evidence="6">
    <location>
        <begin position="229"/>
        <end position="253"/>
    </location>
</feature>
<dbReference type="HOGENOM" id="CLU_046841_0_0_10"/>